<dbReference type="InterPro" id="IPR001525">
    <property type="entry name" value="C5_MeTfrase"/>
</dbReference>
<evidence type="ECO:0000313" key="6">
    <source>
        <dbReference type="Proteomes" id="UP001320159"/>
    </source>
</evidence>
<dbReference type="Gene3D" id="3.40.50.150">
    <property type="entry name" value="Vaccinia Virus protein VP39"/>
    <property type="match status" value="1"/>
</dbReference>
<evidence type="ECO:0000256" key="3">
    <source>
        <dbReference type="ARBA" id="ARBA00022679"/>
    </source>
</evidence>
<protein>
    <recommendedName>
        <fullName evidence="1">DNA (cytosine-5-)-methyltransferase</fullName>
        <ecNumber evidence="1">2.1.1.37</ecNumber>
    </recommendedName>
</protein>
<keyword evidence="3" id="KW-0808">Transferase</keyword>
<dbReference type="PANTHER" id="PTHR10629:SF52">
    <property type="entry name" value="DNA (CYTOSINE-5)-METHYLTRANSFERASE 1"/>
    <property type="match status" value="1"/>
</dbReference>
<dbReference type="GO" id="GO:0044027">
    <property type="term" value="P:negative regulation of gene expression via chromosomal CpG island methylation"/>
    <property type="evidence" value="ECO:0007669"/>
    <property type="project" value="TreeGrafter"/>
</dbReference>
<dbReference type="PANTHER" id="PTHR10629">
    <property type="entry name" value="CYTOSINE-SPECIFIC METHYLTRANSFERASE"/>
    <property type="match status" value="1"/>
</dbReference>
<dbReference type="PRINTS" id="PR00105">
    <property type="entry name" value="C5METTRFRASE"/>
</dbReference>
<dbReference type="GO" id="GO:0003886">
    <property type="term" value="F:DNA (cytosine-5-)-methyltransferase activity"/>
    <property type="evidence" value="ECO:0007669"/>
    <property type="project" value="UniProtKB-EC"/>
</dbReference>
<dbReference type="PROSITE" id="PS00094">
    <property type="entry name" value="C5_MTASE_1"/>
    <property type="match status" value="1"/>
</dbReference>
<dbReference type="EC" id="2.1.1.37" evidence="1"/>
<evidence type="ECO:0000256" key="1">
    <source>
        <dbReference type="ARBA" id="ARBA00011975"/>
    </source>
</evidence>
<comment type="caution">
    <text evidence="5">The sequence shown here is derived from an EMBL/GenBank/DDBJ whole genome shotgun (WGS) entry which is preliminary data.</text>
</comment>
<dbReference type="EMBL" id="PGCK01000002">
    <property type="protein sequence ID" value="MCD1293871.1"/>
    <property type="molecule type" value="Genomic_DNA"/>
</dbReference>
<organism evidence="5 6">
    <name type="scientific">Methanooceanicella nereidis</name>
    <dbReference type="NCBI Taxonomy" id="2052831"/>
    <lineage>
        <taxon>Archaea</taxon>
        <taxon>Methanobacteriati</taxon>
        <taxon>Methanobacteriota</taxon>
        <taxon>Stenosarchaea group</taxon>
        <taxon>Methanomicrobia</taxon>
        <taxon>Methanocellales</taxon>
        <taxon>Methanocellaceae</taxon>
        <taxon>Methanooceanicella</taxon>
    </lineage>
</organism>
<keyword evidence="6" id="KW-1185">Reference proteome</keyword>
<dbReference type="InterPro" id="IPR029063">
    <property type="entry name" value="SAM-dependent_MTases_sf"/>
</dbReference>
<evidence type="ECO:0000313" key="5">
    <source>
        <dbReference type="EMBL" id="MCD1293871.1"/>
    </source>
</evidence>
<dbReference type="SUPFAM" id="SSF53335">
    <property type="entry name" value="S-adenosyl-L-methionine-dependent methyltransferases"/>
    <property type="match status" value="1"/>
</dbReference>
<evidence type="ECO:0000256" key="4">
    <source>
        <dbReference type="ARBA" id="ARBA00022691"/>
    </source>
</evidence>
<dbReference type="InterPro" id="IPR018117">
    <property type="entry name" value="C5_DNA_meth_AS"/>
</dbReference>
<dbReference type="PROSITE" id="PS51679">
    <property type="entry name" value="SAM_MT_C5"/>
    <property type="match status" value="1"/>
</dbReference>
<reference evidence="5 6" key="1">
    <citation type="submission" date="2017-11" db="EMBL/GenBank/DDBJ databases">
        <title>Isolation and Characterization of Family Methanocellaceae Species from Potential Methane Hydrate Area Offshore Southwestern Taiwan.</title>
        <authorList>
            <person name="Zhang W.-L."/>
            <person name="Chen W.-C."/>
            <person name="Lai M.-C."/>
            <person name="Chen S.-C."/>
        </authorList>
    </citation>
    <scope>NUCLEOTIDE SEQUENCE [LARGE SCALE GENOMIC DNA]</scope>
    <source>
        <strain evidence="5 6">CWC-04</strain>
    </source>
</reference>
<dbReference type="AlphaFoldDB" id="A0AAP2RBJ1"/>
<accession>A0AAP2RBJ1</accession>
<name>A0AAP2RBJ1_9EURY</name>
<dbReference type="InterPro" id="IPR050390">
    <property type="entry name" value="C5-Methyltransferase"/>
</dbReference>
<dbReference type="Proteomes" id="UP001320159">
    <property type="component" value="Unassembled WGS sequence"/>
</dbReference>
<dbReference type="Gene3D" id="3.90.120.10">
    <property type="entry name" value="DNA Methylase, subunit A, domain 2"/>
    <property type="match status" value="1"/>
</dbReference>
<sequence length="693" mass="79140">MKSDIYKDSDYKMNEKASGITVIDLFCGGGGFSEGFHQAGYNVVYGIDNWKPACDTHTINGLGETDRIDLLKIDVDGILNIKKELEIKYNKIDIVIGSPPCTEFSYAKKAGRGDIEKGMLLVRKHLLFVTLFKPKYWLMENVPRLESVLNEECDGSKNSGWTISYEKLGIPTHRFRELGLEGSSLEIPYGEVFTASDFGAPENRKRFIAGNFPIGLMNDQKVGKDVDVSLGGLLKRLKDSLIVSEKTGFIEDPNYRGHFIRKDDLRDYNYNTSLHPMYWEEMRHLKRRHIQYGRMNLPEDPSVPARTIMATATSSSRESLIFETDEYQLYQGKKRKIFRQPKVREVACIQGFPLDFQLVASRLNDRYKLIGNAVPCQLSYALAKAISTKIKMNYSKIKDMDFKERAKSTLDMQVLNNNGPIVSRPVQIVDEAIINGNVHKTFKAKPLKNIRRKLLSSKLEQDSSVVIFENADSEDGKVSGSLVWKACIQRGMGSKFYKVYIDETSISNILLDLSIPFDSFLLRKLVREGINEVDKGAPKFTDNWSEFPGWLADNNEYLSYITAERINFPATTLLQKAFTTDVPDLNGYVGPIDIFDSIDAIMLLLFNNEEFLHLKNRMIRISHIKDNNNYPNRIDPRIINEINNTDIPLVTLTAATLNICILIKMYEQDEDINNPYYKSLIKAKDMIKKWCKK</sequence>
<dbReference type="GO" id="GO:0003677">
    <property type="term" value="F:DNA binding"/>
    <property type="evidence" value="ECO:0007669"/>
    <property type="project" value="TreeGrafter"/>
</dbReference>
<dbReference type="Pfam" id="PF00145">
    <property type="entry name" value="DNA_methylase"/>
    <property type="match status" value="1"/>
</dbReference>
<gene>
    <name evidence="5" type="ORF">CUJ83_02515</name>
</gene>
<proteinExistence type="predicted"/>
<evidence type="ECO:0000256" key="2">
    <source>
        <dbReference type="ARBA" id="ARBA00022603"/>
    </source>
</evidence>
<keyword evidence="2" id="KW-0489">Methyltransferase</keyword>
<keyword evidence="4" id="KW-0949">S-adenosyl-L-methionine</keyword>
<dbReference type="GO" id="GO:0032259">
    <property type="term" value="P:methylation"/>
    <property type="evidence" value="ECO:0007669"/>
    <property type="project" value="UniProtKB-KW"/>
</dbReference>